<name>A0ABP6L574_9ACTN</name>
<accession>A0ABP6L574</accession>
<proteinExistence type="predicted"/>
<evidence type="ECO:0000313" key="1">
    <source>
        <dbReference type="EMBL" id="GAA3029285.1"/>
    </source>
</evidence>
<gene>
    <name evidence="1" type="ORF">GCM10010528_08570</name>
</gene>
<comment type="caution">
    <text evidence="1">The sequence shown here is derived from an EMBL/GenBank/DDBJ whole genome shotgun (WGS) entry which is preliminary data.</text>
</comment>
<keyword evidence="2" id="KW-1185">Reference proteome</keyword>
<dbReference type="EMBL" id="BAAAVS010000016">
    <property type="protein sequence ID" value="GAA3029285.1"/>
    <property type="molecule type" value="Genomic_DNA"/>
</dbReference>
<evidence type="ECO:0008006" key="3">
    <source>
        <dbReference type="Google" id="ProtNLM"/>
    </source>
</evidence>
<reference evidence="2" key="1">
    <citation type="journal article" date="2019" name="Int. J. Syst. Evol. Microbiol.">
        <title>The Global Catalogue of Microorganisms (GCM) 10K type strain sequencing project: providing services to taxonomists for standard genome sequencing and annotation.</title>
        <authorList>
            <consortium name="The Broad Institute Genomics Platform"/>
            <consortium name="The Broad Institute Genome Sequencing Center for Infectious Disease"/>
            <person name="Wu L."/>
            <person name="Ma J."/>
        </authorList>
    </citation>
    <scope>NUCLEOTIDE SEQUENCE [LARGE SCALE GENOMIC DNA]</scope>
    <source>
        <strain evidence="2">JCM 14234</strain>
    </source>
</reference>
<organism evidence="1 2">
    <name type="scientific">Gordonia defluvii</name>
    <dbReference type="NCBI Taxonomy" id="283718"/>
    <lineage>
        <taxon>Bacteria</taxon>
        <taxon>Bacillati</taxon>
        <taxon>Actinomycetota</taxon>
        <taxon>Actinomycetes</taxon>
        <taxon>Mycobacteriales</taxon>
        <taxon>Gordoniaceae</taxon>
        <taxon>Gordonia</taxon>
    </lineage>
</organism>
<dbReference type="RefSeq" id="WP_290713693.1">
    <property type="nucleotide sequence ID" value="NZ_BAAAVS010000016.1"/>
</dbReference>
<evidence type="ECO:0000313" key="2">
    <source>
        <dbReference type="Proteomes" id="UP001501035"/>
    </source>
</evidence>
<dbReference type="Proteomes" id="UP001501035">
    <property type="component" value="Unassembled WGS sequence"/>
</dbReference>
<sequence>MSRTRPRCAAVTTTRRPTSAGRFGAALILAVGALSSCGRDTNPAGTSIATVGESRTPSAGFTAVTVPRAGQLADGTSWTIMVPQVRGGDLQVRAAYNGEVDAIVAKLTSQPSGNGRTIGDGSLGTAERSRTVVGERTLAGVMIVLSSVKQAAYPSTNVETVVLDSLTGEVIDEPFIDPEAAKPVLVGLAAANDPSGRLRDGGFSYSGFASWIPLPEGLHVYVDVPHVLGDYVPVTIPWDKVTGLLKPDVRQVLVG</sequence>
<protein>
    <recommendedName>
        <fullName evidence="3">DUF3298 domain-containing protein</fullName>
    </recommendedName>
</protein>